<evidence type="ECO:0000313" key="1">
    <source>
        <dbReference type="EMBL" id="KAG0426083.1"/>
    </source>
</evidence>
<keyword evidence="2" id="KW-1185">Reference proteome</keyword>
<protein>
    <submittedName>
        <fullName evidence="1">Uncharacterized protein</fullName>
    </submittedName>
</protein>
<accession>A0AC60PXP2</accession>
<gene>
    <name evidence="1" type="ORF">HPB47_026793</name>
</gene>
<organism evidence="1 2">
    <name type="scientific">Ixodes persulcatus</name>
    <name type="common">Taiga tick</name>
    <dbReference type="NCBI Taxonomy" id="34615"/>
    <lineage>
        <taxon>Eukaryota</taxon>
        <taxon>Metazoa</taxon>
        <taxon>Ecdysozoa</taxon>
        <taxon>Arthropoda</taxon>
        <taxon>Chelicerata</taxon>
        <taxon>Arachnida</taxon>
        <taxon>Acari</taxon>
        <taxon>Parasitiformes</taxon>
        <taxon>Ixodida</taxon>
        <taxon>Ixodoidea</taxon>
        <taxon>Ixodidae</taxon>
        <taxon>Ixodinae</taxon>
        <taxon>Ixodes</taxon>
    </lineage>
</organism>
<dbReference type="Proteomes" id="UP000805193">
    <property type="component" value="Unassembled WGS sequence"/>
</dbReference>
<name>A0AC60PXP2_IXOPE</name>
<reference evidence="1 2" key="1">
    <citation type="journal article" date="2020" name="Cell">
        <title>Large-Scale Comparative Analyses of Tick Genomes Elucidate Their Genetic Diversity and Vector Capacities.</title>
        <authorList>
            <consortium name="Tick Genome and Microbiome Consortium (TIGMIC)"/>
            <person name="Jia N."/>
            <person name="Wang J."/>
            <person name="Shi W."/>
            <person name="Du L."/>
            <person name="Sun Y."/>
            <person name="Zhan W."/>
            <person name="Jiang J.F."/>
            <person name="Wang Q."/>
            <person name="Zhang B."/>
            <person name="Ji P."/>
            <person name="Bell-Sakyi L."/>
            <person name="Cui X.M."/>
            <person name="Yuan T.T."/>
            <person name="Jiang B.G."/>
            <person name="Yang W.F."/>
            <person name="Lam T.T."/>
            <person name="Chang Q.C."/>
            <person name="Ding S.J."/>
            <person name="Wang X.J."/>
            <person name="Zhu J.G."/>
            <person name="Ruan X.D."/>
            <person name="Zhao L."/>
            <person name="Wei J.T."/>
            <person name="Ye R.Z."/>
            <person name="Que T.C."/>
            <person name="Du C.H."/>
            <person name="Zhou Y.H."/>
            <person name="Cheng J.X."/>
            <person name="Dai P.F."/>
            <person name="Guo W.B."/>
            <person name="Han X.H."/>
            <person name="Huang E.J."/>
            <person name="Li L.F."/>
            <person name="Wei W."/>
            <person name="Gao Y.C."/>
            <person name="Liu J.Z."/>
            <person name="Shao H.Z."/>
            <person name="Wang X."/>
            <person name="Wang C.C."/>
            <person name="Yang T.C."/>
            <person name="Huo Q.B."/>
            <person name="Li W."/>
            <person name="Chen H.Y."/>
            <person name="Chen S.E."/>
            <person name="Zhou L.G."/>
            <person name="Ni X.B."/>
            <person name="Tian J.H."/>
            <person name="Sheng Y."/>
            <person name="Liu T."/>
            <person name="Pan Y.S."/>
            <person name="Xia L.Y."/>
            <person name="Li J."/>
            <person name="Zhao F."/>
            <person name="Cao W.C."/>
        </authorList>
    </citation>
    <scope>NUCLEOTIDE SEQUENCE [LARGE SCALE GENOMIC DNA]</scope>
    <source>
        <strain evidence="1">Iper-2018</strain>
    </source>
</reference>
<sequence length="154" mass="16457">MLEVPLVLKVCRRPFGHNTTTDTDVAMTFAATTGNAIWQVDLFNADGEHQVSTTGRSTKGADSKPEEGILGHALHALKASLYRMDSTLHYTGGSSGWGHVVGVKQLVSEEVRGSLLKAQCQDVFQRCSCEGAAVEAGALSCVVRNGISVEYSCR</sequence>
<dbReference type="EMBL" id="JABSTQ010009767">
    <property type="protein sequence ID" value="KAG0426083.1"/>
    <property type="molecule type" value="Genomic_DNA"/>
</dbReference>
<comment type="caution">
    <text evidence="1">The sequence shown here is derived from an EMBL/GenBank/DDBJ whole genome shotgun (WGS) entry which is preliminary data.</text>
</comment>
<proteinExistence type="predicted"/>
<evidence type="ECO:0000313" key="2">
    <source>
        <dbReference type="Proteomes" id="UP000805193"/>
    </source>
</evidence>